<gene>
    <name evidence="2" type="ORF">QBC34DRAFT_179803</name>
</gene>
<protein>
    <recommendedName>
        <fullName evidence="4">Cell wall cysteine-rich protein</fullName>
    </recommendedName>
</protein>
<dbReference type="AlphaFoldDB" id="A0AAV9GC00"/>
<name>A0AAV9GC00_9PEZI</name>
<evidence type="ECO:0008006" key="4">
    <source>
        <dbReference type="Google" id="ProtNLM"/>
    </source>
</evidence>
<proteinExistence type="predicted"/>
<evidence type="ECO:0000313" key="3">
    <source>
        <dbReference type="Proteomes" id="UP001321760"/>
    </source>
</evidence>
<reference evidence="2" key="2">
    <citation type="submission" date="2023-05" db="EMBL/GenBank/DDBJ databases">
        <authorList>
            <consortium name="Lawrence Berkeley National Laboratory"/>
            <person name="Steindorff A."/>
            <person name="Hensen N."/>
            <person name="Bonometti L."/>
            <person name="Westerberg I."/>
            <person name="Brannstrom I.O."/>
            <person name="Guillou S."/>
            <person name="Cros-Aarteil S."/>
            <person name="Calhoun S."/>
            <person name="Haridas S."/>
            <person name="Kuo A."/>
            <person name="Mondo S."/>
            <person name="Pangilinan J."/>
            <person name="Riley R."/>
            <person name="Labutti K."/>
            <person name="Andreopoulos B."/>
            <person name="Lipzen A."/>
            <person name="Chen C."/>
            <person name="Yanf M."/>
            <person name="Daum C."/>
            <person name="Ng V."/>
            <person name="Clum A."/>
            <person name="Ohm R."/>
            <person name="Martin F."/>
            <person name="Silar P."/>
            <person name="Natvig D."/>
            <person name="Lalanne C."/>
            <person name="Gautier V."/>
            <person name="Ament-Velasquez S.L."/>
            <person name="Kruys A."/>
            <person name="Hutchinson M.I."/>
            <person name="Powell A.J."/>
            <person name="Barry K."/>
            <person name="Miller A.N."/>
            <person name="Grigoriev I.V."/>
            <person name="Debuchy R."/>
            <person name="Gladieux P."/>
            <person name="Thoren M.H."/>
            <person name="Johannesson H."/>
        </authorList>
    </citation>
    <scope>NUCLEOTIDE SEQUENCE</scope>
    <source>
        <strain evidence="2">PSN243</strain>
    </source>
</reference>
<comment type="caution">
    <text evidence="2">The sequence shown here is derived from an EMBL/GenBank/DDBJ whole genome shotgun (WGS) entry which is preliminary data.</text>
</comment>
<reference evidence="2" key="1">
    <citation type="journal article" date="2023" name="Mol. Phylogenet. Evol.">
        <title>Genome-scale phylogeny and comparative genomics of the fungal order Sordariales.</title>
        <authorList>
            <person name="Hensen N."/>
            <person name="Bonometti L."/>
            <person name="Westerberg I."/>
            <person name="Brannstrom I.O."/>
            <person name="Guillou S."/>
            <person name="Cros-Aarteil S."/>
            <person name="Calhoun S."/>
            <person name="Haridas S."/>
            <person name="Kuo A."/>
            <person name="Mondo S."/>
            <person name="Pangilinan J."/>
            <person name="Riley R."/>
            <person name="LaButti K."/>
            <person name="Andreopoulos B."/>
            <person name="Lipzen A."/>
            <person name="Chen C."/>
            <person name="Yan M."/>
            <person name="Daum C."/>
            <person name="Ng V."/>
            <person name="Clum A."/>
            <person name="Steindorff A."/>
            <person name="Ohm R.A."/>
            <person name="Martin F."/>
            <person name="Silar P."/>
            <person name="Natvig D.O."/>
            <person name="Lalanne C."/>
            <person name="Gautier V."/>
            <person name="Ament-Velasquez S.L."/>
            <person name="Kruys A."/>
            <person name="Hutchinson M.I."/>
            <person name="Powell A.J."/>
            <person name="Barry K."/>
            <person name="Miller A.N."/>
            <person name="Grigoriev I.V."/>
            <person name="Debuchy R."/>
            <person name="Gladieux P."/>
            <person name="Hiltunen Thoren M."/>
            <person name="Johannesson H."/>
        </authorList>
    </citation>
    <scope>NUCLEOTIDE SEQUENCE</scope>
    <source>
        <strain evidence="2">PSN243</strain>
    </source>
</reference>
<evidence type="ECO:0000313" key="2">
    <source>
        <dbReference type="EMBL" id="KAK4444711.1"/>
    </source>
</evidence>
<dbReference type="Proteomes" id="UP001321760">
    <property type="component" value="Unassembled WGS sequence"/>
</dbReference>
<accession>A0AAV9GC00</accession>
<evidence type="ECO:0000256" key="1">
    <source>
        <dbReference type="SAM" id="MobiDB-lite"/>
    </source>
</evidence>
<feature type="region of interest" description="Disordered" evidence="1">
    <location>
        <begin position="353"/>
        <end position="373"/>
    </location>
</feature>
<sequence length="850" mass="91225">MVRPVKILQILGAAWGIRASVDEISLLADGANDLDKLVLYTKAGNLLRSGTYTVQHSSAAGQLHLPFQFPIRGLGFNDIKPVVSTGDGNEMMCCPQGTIFDARTRSCVFSAADLCPPGFDLDEATMSLCISINPPCTKGLTFENGRCISPDPPGCLDDKAKFDPVSKKCISPIDPVCDDNLDPKGENCVSKDLPTCLGKEFFPDSTGRCVSTERPKCGLPEDNLILHLITPDNKLICISNEDPICPDMTKPVDNQCRTITGPACPEHFENKGGSCVYTKGPCEQGGVFTPSPDDKPPVCMIVEDGRCPDGDLHEGKCLSRANPCDTGYDLLDGQCTRSLPILCPAGTNLKPVFATSDSPPAGSRRNRNLDRDPQPQAFCCPDVDGIEIDASNRCSVRAVTGPCPGDMRRSPDDQDKCVYTPQQVDCERGTLDETTGNCIEKTPPHCPNGELDLESGKCNLGEPNCKAWGPDYVYKKEIRRCVSEKEPVCPPTSTLLGATGDCISDQPSQCSPGSTHTEDGKECVHRAPPKCPEGKGTYDPALRLCVVDNKPVCPPVITNGISFTSTPEGLNCVSPTQPICEPGSGTDFDRETGRCIGRKAPVCVGDYTLNRDLGKCVSIPDCKHLGKEFTSQNGKCVSTDKPLCPPQSTWVQHLAGCVHEKKPCSENNNTPTSAGQCVTIEPPTCNHIPNTTFKPGTGCVSETVPECENIRDPETGATIKVNIDDNGKCVSEMGPSCGKNTDLVPVGDMCVSRSRTPYCPGESQRDPDTQKCLTRSKPQCREKGLTVDENSLQCYAEPSCPDKSTIDAKMARCVTASKRTCFMLLECPGVVRGVPAIEGGEEVGAGRLRI</sequence>
<dbReference type="EMBL" id="MU865973">
    <property type="protein sequence ID" value="KAK4444711.1"/>
    <property type="molecule type" value="Genomic_DNA"/>
</dbReference>
<organism evidence="2 3">
    <name type="scientific">Podospora aff. communis PSN243</name>
    <dbReference type="NCBI Taxonomy" id="3040156"/>
    <lineage>
        <taxon>Eukaryota</taxon>
        <taxon>Fungi</taxon>
        <taxon>Dikarya</taxon>
        <taxon>Ascomycota</taxon>
        <taxon>Pezizomycotina</taxon>
        <taxon>Sordariomycetes</taxon>
        <taxon>Sordariomycetidae</taxon>
        <taxon>Sordariales</taxon>
        <taxon>Podosporaceae</taxon>
        <taxon>Podospora</taxon>
    </lineage>
</organism>
<keyword evidence="3" id="KW-1185">Reference proteome</keyword>